<organism evidence="1 2">
    <name type="scientific">Dermatophagoides pteronyssinus</name>
    <name type="common">European house dust mite</name>
    <dbReference type="NCBI Taxonomy" id="6956"/>
    <lineage>
        <taxon>Eukaryota</taxon>
        <taxon>Metazoa</taxon>
        <taxon>Ecdysozoa</taxon>
        <taxon>Arthropoda</taxon>
        <taxon>Chelicerata</taxon>
        <taxon>Arachnida</taxon>
        <taxon>Acari</taxon>
        <taxon>Acariformes</taxon>
        <taxon>Sarcoptiformes</taxon>
        <taxon>Astigmata</taxon>
        <taxon>Psoroptidia</taxon>
        <taxon>Analgoidea</taxon>
        <taxon>Pyroglyphidae</taxon>
        <taxon>Dermatophagoidinae</taxon>
        <taxon>Dermatophagoides</taxon>
    </lineage>
</organism>
<evidence type="ECO:0000313" key="1">
    <source>
        <dbReference type="EMBL" id="KAH9423804.1"/>
    </source>
</evidence>
<reference evidence="1 2" key="1">
    <citation type="journal article" date="2018" name="J. Allergy Clin. Immunol.">
        <title>High-quality assembly of Dermatophagoides pteronyssinus genome and transcriptome reveals a wide range of novel allergens.</title>
        <authorList>
            <person name="Liu X.Y."/>
            <person name="Yang K.Y."/>
            <person name="Wang M.Q."/>
            <person name="Kwok J.S."/>
            <person name="Zeng X."/>
            <person name="Yang Z."/>
            <person name="Xiao X.J."/>
            <person name="Lau C.P."/>
            <person name="Li Y."/>
            <person name="Huang Z.M."/>
            <person name="Ba J.G."/>
            <person name="Yim A.K."/>
            <person name="Ouyang C.Y."/>
            <person name="Ngai S.M."/>
            <person name="Chan T.F."/>
            <person name="Leung E.L."/>
            <person name="Liu L."/>
            <person name="Liu Z.G."/>
            <person name="Tsui S.K."/>
        </authorList>
    </citation>
    <scope>NUCLEOTIDE SEQUENCE [LARGE SCALE GENOMIC DNA]</scope>
    <source>
        <strain evidence="1">Derp</strain>
    </source>
</reference>
<proteinExistence type="predicted"/>
<sequence length="63" mass="7316">MTNRNSEQQPLSFIGSNKINNPQLSYPPRFGYTCMNSQVTPLSYKEALNMPDSREWKSAVVWY</sequence>
<evidence type="ECO:0000313" key="2">
    <source>
        <dbReference type="Proteomes" id="UP000887458"/>
    </source>
</evidence>
<reference evidence="1 2" key="2">
    <citation type="journal article" date="2022" name="Mol. Biol. Evol.">
        <title>Comparative Genomics Reveals Insights into the Divergent Evolution of Astigmatic Mites and Household Pest Adaptations.</title>
        <authorList>
            <person name="Xiong Q."/>
            <person name="Wan A.T."/>
            <person name="Liu X."/>
            <person name="Fung C.S."/>
            <person name="Xiao X."/>
            <person name="Malainual N."/>
            <person name="Hou J."/>
            <person name="Wang L."/>
            <person name="Wang M."/>
            <person name="Yang K.Y."/>
            <person name="Cui Y."/>
            <person name="Leung E.L."/>
            <person name="Nong W."/>
            <person name="Shin S.K."/>
            <person name="Au S.W."/>
            <person name="Jeong K.Y."/>
            <person name="Chew F.T."/>
            <person name="Hui J.H."/>
            <person name="Leung T.F."/>
            <person name="Tungtrongchitr A."/>
            <person name="Zhong N."/>
            <person name="Liu Z."/>
            <person name="Tsui S.K."/>
        </authorList>
    </citation>
    <scope>NUCLEOTIDE SEQUENCE [LARGE SCALE GENOMIC DNA]</scope>
    <source>
        <strain evidence="1">Derp</strain>
    </source>
</reference>
<dbReference type="Proteomes" id="UP000887458">
    <property type="component" value="Unassembled WGS sequence"/>
</dbReference>
<comment type="caution">
    <text evidence="1">The sequence shown here is derived from an EMBL/GenBank/DDBJ whole genome shotgun (WGS) entry which is preliminary data.</text>
</comment>
<gene>
    <name evidence="1" type="ORF">DERP_005386</name>
</gene>
<dbReference type="EMBL" id="NJHN03000031">
    <property type="protein sequence ID" value="KAH9423804.1"/>
    <property type="molecule type" value="Genomic_DNA"/>
</dbReference>
<name>A0ABQ8JMF5_DERPT</name>
<accession>A0ABQ8JMF5</accession>
<protein>
    <submittedName>
        <fullName evidence="1">Uncharacterized protein</fullName>
    </submittedName>
</protein>
<keyword evidence="2" id="KW-1185">Reference proteome</keyword>